<dbReference type="EMBL" id="FXAY01000003">
    <property type="protein sequence ID" value="SMG35253.1"/>
    <property type="molecule type" value="Genomic_DNA"/>
</dbReference>
<gene>
    <name evidence="2" type="ORF">SAMN06296010_2031</name>
</gene>
<sequence>MAHRSVYQALLGDRIELLQPELSHYVGGAARGEAGLGRGVYEFAGPSKTWLVPLFAAIARADALFGERGRGVGLTVVNVPHADAHGRLCLSSTRSFAFAEVTRTMQDTMLAGRDGLLHDFLGKTRLLEVSLRLSVSPEGWLRMRSVGTWLWLGRVRIPVPRIFSARVDLLERWDAETASQRVDVTLTHPVFGRVFEYRGSFVYDHRAGSVDDVDTARIDRRY</sequence>
<dbReference type="AlphaFoldDB" id="A0A1X7K3I1"/>
<evidence type="ECO:0000313" key="3">
    <source>
        <dbReference type="Proteomes" id="UP000193244"/>
    </source>
</evidence>
<dbReference type="OrthoDB" id="2448833at2"/>
<evidence type="ECO:0000313" key="2">
    <source>
        <dbReference type="EMBL" id="SMG35253.1"/>
    </source>
</evidence>
<dbReference type="InterPro" id="IPR025311">
    <property type="entry name" value="DUF4166"/>
</dbReference>
<protein>
    <recommendedName>
        <fullName evidence="1">DUF4166 domain-containing protein</fullName>
    </recommendedName>
</protein>
<organism evidence="2 3">
    <name type="scientific">Agreia pratensis</name>
    <dbReference type="NCBI Taxonomy" id="150121"/>
    <lineage>
        <taxon>Bacteria</taxon>
        <taxon>Bacillati</taxon>
        <taxon>Actinomycetota</taxon>
        <taxon>Actinomycetes</taxon>
        <taxon>Micrococcales</taxon>
        <taxon>Microbacteriaceae</taxon>
        <taxon>Agreia</taxon>
    </lineage>
</organism>
<keyword evidence="3" id="KW-1185">Reference proteome</keyword>
<name>A0A1X7K3I1_9MICO</name>
<reference evidence="3" key="1">
    <citation type="submission" date="2017-04" db="EMBL/GenBank/DDBJ databases">
        <authorList>
            <person name="Varghese N."/>
            <person name="Submissions S."/>
        </authorList>
    </citation>
    <scope>NUCLEOTIDE SEQUENCE [LARGE SCALE GENOMIC DNA]</scope>
    <source>
        <strain evidence="3">VKM Ac-2510</strain>
    </source>
</reference>
<proteinExistence type="predicted"/>
<dbReference type="Pfam" id="PF13761">
    <property type="entry name" value="DUF4166"/>
    <property type="match status" value="1"/>
</dbReference>
<dbReference type="RefSeq" id="WP_085485608.1">
    <property type="nucleotide sequence ID" value="NZ_FXAY01000003.1"/>
</dbReference>
<dbReference type="Proteomes" id="UP000193244">
    <property type="component" value="Unassembled WGS sequence"/>
</dbReference>
<accession>A0A1X7K3I1</accession>
<dbReference type="STRING" id="150121.SAMN06296010_2031"/>
<feature type="domain" description="DUF4166" evidence="1">
    <location>
        <begin position="20"/>
        <end position="201"/>
    </location>
</feature>
<evidence type="ECO:0000259" key="1">
    <source>
        <dbReference type="Pfam" id="PF13761"/>
    </source>
</evidence>